<feature type="domain" description="WSC" evidence="6">
    <location>
        <begin position="648"/>
        <end position="741"/>
    </location>
</feature>
<gene>
    <name evidence="7" type="ORF">BCR37DRAFT_388547</name>
</gene>
<proteinExistence type="predicted"/>
<dbReference type="PROSITE" id="PS51212">
    <property type="entry name" value="WSC"/>
    <property type="match status" value="3"/>
</dbReference>
<dbReference type="InterPro" id="IPR002889">
    <property type="entry name" value="WSC_carb-bd"/>
</dbReference>
<dbReference type="InterPro" id="IPR021031">
    <property type="entry name" value="Hyphal-reg_cell_wall_N"/>
</dbReference>
<dbReference type="EMBL" id="MCFI01000015">
    <property type="protein sequence ID" value="ORY79548.1"/>
    <property type="molecule type" value="Genomic_DNA"/>
</dbReference>
<evidence type="ECO:0000256" key="4">
    <source>
        <dbReference type="SAM" id="MobiDB-lite"/>
    </source>
</evidence>
<feature type="compositionally biased region" description="Low complexity" evidence="4">
    <location>
        <begin position="379"/>
        <end position="389"/>
    </location>
</feature>
<feature type="region of interest" description="Disordered" evidence="4">
    <location>
        <begin position="379"/>
        <end position="456"/>
    </location>
</feature>
<dbReference type="GO" id="GO:0009277">
    <property type="term" value="C:fungal-type cell wall"/>
    <property type="evidence" value="ECO:0007669"/>
    <property type="project" value="UniProtKB-ARBA"/>
</dbReference>
<organism evidence="7 8">
    <name type="scientific">Protomyces lactucae-debilis</name>
    <dbReference type="NCBI Taxonomy" id="2754530"/>
    <lineage>
        <taxon>Eukaryota</taxon>
        <taxon>Fungi</taxon>
        <taxon>Dikarya</taxon>
        <taxon>Ascomycota</taxon>
        <taxon>Taphrinomycotina</taxon>
        <taxon>Taphrinomycetes</taxon>
        <taxon>Taphrinales</taxon>
        <taxon>Protomycetaceae</taxon>
        <taxon>Protomyces</taxon>
    </lineage>
</organism>
<protein>
    <submittedName>
        <fullName evidence="7">WSC domain-domain-containing protein</fullName>
    </submittedName>
</protein>
<keyword evidence="8" id="KW-1185">Reference proteome</keyword>
<evidence type="ECO:0000259" key="6">
    <source>
        <dbReference type="PROSITE" id="PS51212"/>
    </source>
</evidence>
<feature type="signal peptide" evidence="5">
    <location>
        <begin position="1"/>
        <end position="19"/>
    </location>
</feature>
<reference evidence="7 8" key="1">
    <citation type="submission" date="2016-07" db="EMBL/GenBank/DDBJ databases">
        <title>Pervasive Adenine N6-methylation of Active Genes in Fungi.</title>
        <authorList>
            <consortium name="DOE Joint Genome Institute"/>
            <person name="Mondo S.J."/>
            <person name="Dannebaum R.O."/>
            <person name="Kuo R.C."/>
            <person name="Labutti K."/>
            <person name="Haridas S."/>
            <person name="Kuo A."/>
            <person name="Salamov A."/>
            <person name="Ahrendt S.R."/>
            <person name="Lipzen A."/>
            <person name="Sullivan W."/>
            <person name="Andreopoulos W.B."/>
            <person name="Clum A."/>
            <person name="Lindquist E."/>
            <person name="Daum C."/>
            <person name="Ramamoorthy G.K."/>
            <person name="Gryganskyi A."/>
            <person name="Culley D."/>
            <person name="Magnuson J.K."/>
            <person name="James T.Y."/>
            <person name="O'Malley M.A."/>
            <person name="Stajich J.E."/>
            <person name="Spatafora J.W."/>
            <person name="Visel A."/>
            <person name="Grigoriev I.V."/>
        </authorList>
    </citation>
    <scope>NUCLEOTIDE SEQUENCE [LARGE SCALE GENOMIC DNA]</scope>
    <source>
        <strain evidence="7 8">12-1054</strain>
    </source>
</reference>
<accession>A0A1Y2F6M3</accession>
<evidence type="ECO:0000313" key="8">
    <source>
        <dbReference type="Proteomes" id="UP000193685"/>
    </source>
</evidence>
<dbReference type="RefSeq" id="XP_040723919.1">
    <property type="nucleotide sequence ID" value="XM_040870637.1"/>
</dbReference>
<dbReference type="PANTHER" id="PTHR45964">
    <property type="entry name" value="WSCD FAMILY MEMBER CG9164"/>
    <property type="match status" value="1"/>
</dbReference>
<name>A0A1Y2F6M3_PROLT</name>
<dbReference type="GeneID" id="63787236"/>
<evidence type="ECO:0000256" key="1">
    <source>
        <dbReference type="ARBA" id="ARBA00022729"/>
    </source>
</evidence>
<feature type="domain" description="WSC" evidence="6">
    <location>
        <begin position="756"/>
        <end position="845"/>
    </location>
</feature>
<keyword evidence="1 5" id="KW-0732">Signal</keyword>
<dbReference type="OrthoDB" id="2019572at2759"/>
<dbReference type="Proteomes" id="UP000193685">
    <property type="component" value="Unassembled WGS sequence"/>
</dbReference>
<evidence type="ECO:0000256" key="3">
    <source>
        <dbReference type="ARBA" id="ARBA00023180"/>
    </source>
</evidence>
<dbReference type="SMART" id="SM00321">
    <property type="entry name" value="WSC"/>
    <property type="match status" value="3"/>
</dbReference>
<feature type="chain" id="PRO_5011001020" evidence="5">
    <location>
        <begin position="20"/>
        <end position="880"/>
    </location>
</feature>
<feature type="compositionally biased region" description="Low complexity" evidence="4">
    <location>
        <begin position="397"/>
        <end position="442"/>
    </location>
</feature>
<sequence length="880" mass="90331">MKHQLASSLLLSLAVQASARAIHSKRDGISGTISTSFTDKSTSGDLGATNTKTTINAGVQVWLSGRGYHLLSGNIENSGTLIVSQTDSDTLSYKVPFAPSAQTCFWSGTSASNGNLINNAGATILLNDAGATSAPTYDWYLESFKNDGTIIWCGRGDTGGSTYQLYSDASGVNNGLIVFEQTRGNLGTAAVWRNDQISNSPPAYLTNNGGFLMRNMRVDFVQNFLGTGCWMIGYKSNMYLQDGVGVFQNPSYGPSFSGQSISFLDNTGTLHMDTAVYAKAPNFGARIYGFGQGNSLEFYQTISSFSYEGNLLRVSFVGGNSVNLDIGTGYTASGFSKGKSGFYSSFNAILYSGAAPSVSMPAQCLLTAPICAPLTSGGTYPPGTPNPTTSQVPPPVATTSSTALPLSSTSPAVVSSSSSSVPPAPQSSTAAAITTTSPASTSILVPPPAPSSSSAAGLSSTIVAPVTTSSIAPPSTSVVIPAATTSKPPLPSTSLECRLDMAKFGQARTLSGPSYTDLTGMTNQACSSFCTKKGYKYSGTEYGSECYCGNDLPSCPAGTCDSVCSGDATQICGGSWSLSITVNNNMPGSGSSSGLPTSSIIASSTINVPSSAPPVVVPTSTALPSTTSQVATSSTVIPVPSLPPSKYNVTVVGCFLETAQSGGPRTLPLAGYLDHTALTNAACSNFCGDKGFAYSGTEYGEECYCGSKLPTISSTACTSSCSGNKTEICGGSWALTVTVNQDIIDKGQSGTPPHPPYNPLGCFADSAQARTFTGFSYTNDSMTPAQCAAKCSSLQFPFSGTEFGNECYCSKYAPVTTSTQCIKPCAGNSALICGGPDALTVYQDATIPVTVAPPTCPGLPAGYAVCAEGQRVSGGKCVKY</sequence>
<dbReference type="Pfam" id="PF01822">
    <property type="entry name" value="WSC"/>
    <property type="match status" value="3"/>
</dbReference>
<evidence type="ECO:0000256" key="2">
    <source>
        <dbReference type="ARBA" id="ARBA00022737"/>
    </source>
</evidence>
<evidence type="ECO:0000256" key="5">
    <source>
        <dbReference type="SAM" id="SignalP"/>
    </source>
</evidence>
<dbReference type="STRING" id="56484.A0A1Y2F6M3"/>
<dbReference type="AlphaFoldDB" id="A0A1Y2F6M3"/>
<comment type="caution">
    <text evidence="7">The sequence shown here is derived from an EMBL/GenBank/DDBJ whole genome shotgun (WGS) entry which is preliminary data.</text>
</comment>
<feature type="domain" description="WSC" evidence="6">
    <location>
        <begin position="491"/>
        <end position="584"/>
    </location>
</feature>
<dbReference type="PANTHER" id="PTHR45964:SF5">
    <property type="entry name" value="WSCD FAMILY MEMBER CG9164"/>
    <property type="match status" value="1"/>
</dbReference>
<keyword evidence="3" id="KW-0325">Glycoprotein</keyword>
<evidence type="ECO:0000313" key="7">
    <source>
        <dbReference type="EMBL" id="ORY79548.1"/>
    </source>
</evidence>
<dbReference type="InterPro" id="IPR051589">
    <property type="entry name" value="Sialate-O-sulfotransferase"/>
</dbReference>
<keyword evidence="2" id="KW-0677">Repeat</keyword>
<dbReference type="Pfam" id="PF11765">
    <property type="entry name" value="Hyphal_reg_CWP"/>
    <property type="match status" value="1"/>
</dbReference>